<evidence type="ECO:0000313" key="4">
    <source>
        <dbReference type="EMBL" id="CAJ1494496.1"/>
    </source>
</evidence>
<keyword evidence="5" id="KW-1185">Reference proteome</keyword>
<dbReference type="Gene3D" id="1.20.1260.20">
    <property type="entry name" value="PPE superfamily"/>
    <property type="match status" value="1"/>
</dbReference>
<dbReference type="RefSeq" id="WP_308480451.1">
    <property type="nucleotide sequence ID" value="NZ_OY726397.1"/>
</dbReference>
<accession>A0ABM9L8B6</accession>
<sequence>MIDPGWAIRTPDQNDLLLKAAPGGLPSMMAALAAYTAEMASTETAAGVSTSNMLALSAEFQGATSVASTATVTGINTVAHLLFGWLAEKPPLIGTAVNAFTTAYSSMIPAALCVLNREEWGMFNALNTVLPGMFVIPMADRDREYFGHFWPNNASTGAAYSATLTSLMPLLAVPPPITPQNAAPAMPAAAASAMAETAATTAAGDAMRASSKAAGQFSSAGGNGAGSFMDVAQNALGPAQKAFDALPQAFEGILGMPTSMMQPAMSAVQGLTGMFGGSFNGANAGAAGDAIRPGGAGMPGAGGLGVATGGGGGGIGSPAAAQGMTSYVRPASGFAPENGGRATGLRSPGLLNATEMRGPAMAGGGAMPMGPAGMLARGQGEGGQEQVTRARIVTEGDRDRT</sequence>
<comment type="similarity">
    <text evidence="1">Belongs to the mycobacterial PPE family.</text>
</comment>
<evidence type="ECO:0000256" key="1">
    <source>
        <dbReference type="ARBA" id="ARBA00010652"/>
    </source>
</evidence>
<reference evidence="4 5" key="1">
    <citation type="submission" date="2023-08" db="EMBL/GenBank/DDBJ databases">
        <authorList>
            <person name="Folkvardsen B D."/>
            <person name="Norman A."/>
        </authorList>
    </citation>
    <scope>NUCLEOTIDE SEQUENCE [LARGE SCALE GENOMIC DNA]</scope>
    <source>
        <strain evidence="4 5">Mu0053</strain>
    </source>
</reference>
<dbReference type="Pfam" id="PF00823">
    <property type="entry name" value="PPE"/>
    <property type="match status" value="1"/>
</dbReference>
<feature type="compositionally biased region" description="Basic and acidic residues" evidence="2">
    <location>
        <begin position="392"/>
        <end position="401"/>
    </location>
</feature>
<evidence type="ECO:0000259" key="3">
    <source>
        <dbReference type="Pfam" id="PF00823"/>
    </source>
</evidence>
<proteinExistence type="inferred from homology"/>
<evidence type="ECO:0000256" key="2">
    <source>
        <dbReference type="SAM" id="MobiDB-lite"/>
    </source>
</evidence>
<protein>
    <submittedName>
        <fullName evidence="4">PPE domain-containing protein</fullName>
    </submittedName>
</protein>
<dbReference type="InterPro" id="IPR000030">
    <property type="entry name" value="PPE_dom"/>
</dbReference>
<organism evidence="4 5">
    <name type="scientific">[Mycobacterium] burgundiense</name>
    <dbReference type="NCBI Taxonomy" id="3064286"/>
    <lineage>
        <taxon>Bacteria</taxon>
        <taxon>Bacillati</taxon>
        <taxon>Actinomycetota</taxon>
        <taxon>Actinomycetes</taxon>
        <taxon>Mycobacteriales</taxon>
        <taxon>Mycobacteriaceae</taxon>
        <taxon>Mycolicibacterium</taxon>
    </lineage>
</organism>
<dbReference type="InterPro" id="IPR038332">
    <property type="entry name" value="PPE_sf"/>
</dbReference>
<dbReference type="EMBL" id="OY726397">
    <property type="protein sequence ID" value="CAJ1494496.1"/>
    <property type="molecule type" value="Genomic_DNA"/>
</dbReference>
<evidence type="ECO:0000313" key="5">
    <source>
        <dbReference type="Proteomes" id="UP001190465"/>
    </source>
</evidence>
<gene>
    <name evidence="4" type="ORF">MU0053_000062</name>
</gene>
<dbReference type="SUPFAM" id="SSF140459">
    <property type="entry name" value="PE/PPE dimer-like"/>
    <property type="match status" value="1"/>
</dbReference>
<feature type="domain" description="PPE" evidence="3">
    <location>
        <begin position="6"/>
        <end position="166"/>
    </location>
</feature>
<feature type="region of interest" description="Disordered" evidence="2">
    <location>
        <begin position="374"/>
        <end position="401"/>
    </location>
</feature>
<name>A0ABM9L8B6_9MYCO</name>
<dbReference type="Proteomes" id="UP001190465">
    <property type="component" value="Chromosome"/>
</dbReference>